<sequence>MTAIPARFAANVGETIKNLPVPDREELHNAVLQACADPWSWPQADKYDMDETVRVITTRAAIVHYVILPGPDPHLWVFAITL</sequence>
<reference evidence="1 2" key="1">
    <citation type="submission" date="2018-05" db="EMBL/GenBank/DDBJ databases">
        <title>Complete genome sequence of sponge-derived Streptomyces sp. HNM0039.</title>
        <authorList>
            <person name="Huang X."/>
            <person name="Zhou S."/>
        </authorList>
    </citation>
    <scope>NUCLEOTIDE SEQUENCE [LARGE SCALE GENOMIC DNA]</scope>
    <source>
        <strain evidence="1 2">HNM0039</strain>
    </source>
</reference>
<dbReference type="EMBL" id="CP029188">
    <property type="protein sequence ID" value="AWI32704.1"/>
    <property type="molecule type" value="Genomic_DNA"/>
</dbReference>
<keyword evidence="2" id="KW-1185">Reference proteome</keyword>
<gene>
    <name evidence="1" type="ORF">DDW44_30790</name>
</gene>
<accession>A0A2S1T1Z3</accession>
<evidence type="ECO:0000313" key="1">
    <source>
        <dbReference type="EMBL" id="AWI32704.1"/>
    </source>
</evidence>
<organism evidence="1 2">
    <name type="scientific">Streptomyces tirandamycinicus</name>
    <dbReference type="NCBI Taxonomy" id="2174846"/>
    <lineage>
        <taxon>Bacteria</taxon>
        <taxon>Bacillati</taxon>
        <taxon>Actinomycetota</taxon>
        <taxon>Actinomycetes</taxon>
        <taxon>Kitasatosporales</taxon>
        <taxon>Streptomycetaceae</taxon>
        <taxon>Streptomyces</taxon>
    </lineage>
</organism>
<proteinExistence type="predicted"/>
<dbReference type="KEGG" id="stir:DDW44_30790"/>
<name>A0A2S1T1Z3_9ACTN</name>
<dbReference type="Proteomes" id="UP000244900">
    <property type="component" value="Chromosome"/>
</dbReference>
<evidence type="ECO:0000313" key="2">
    <source>
        <dbReference type="Proteomes" id="UP000244900"/>
    </source>
</evidence>
<dbReference type="AlphaFoldDB" id="A0A2S1T1Z3"/>
<protein>
    <submittedName>
        <fullName evidence="1">Uncharacterized protein</fullName>
    </submittedName>
</protein>